<dbReference type="AlphaFoldDB" id="A0A8J6HHD2"/>
<comment type="caution">
    <text evidence="2">The sequence shown here is derived from an EMBL/GenBank/DDBJ whole genome shotgun (WGS) entry which is preliminary data.</text>
</comment>
<dbReference type="EMBL" id="JABDTM020024308">
    <property type="protein sequence ID" value="KAH0814408.1"/>
    <property type="molecule type" value="Genomic_DNA"/>
</dbReference>
<feature type="region of interest" description="Disordered" evidence="1">
    <location>
        <begin position="512"/>
        <end position="633"/>
    </location>
</feature>
<evidence type="ECO:0000256" key="1">
    <source>
        <dbReference type="SAM" id="MobiDB-lite"/>
    </source>
</evidence>
<feature type="compositionally biased region" description="Polar residues" evidence="1">
    <location>
        <begin position="35"/>
        <end position="51"/>
    </location>
</feature>
<keyword evidence="3" id="KW-1185">Reference proteome</keyword>
<feature type="region of interest" description="Disordered" evidence="1">
    <location>
        <begin position="1"/>
        <end position="69"/>
    </location>
</feature>
<feature type="compositionally biased region" description="Low complexity" evidence="1">
    <location>
        <begin position="561"/>
        <end position="573"/>
    </location>
</feature>
<reference evidence="2" key="1">
    <citation type="journal article" date="2020" name="J Insects Food Feed">
        <title>The yellow mealworm (Tenebrio molitor) genome: a resource for the emerging insects as food and feed industry.</title>
        <authorList>
            <person name="Eriksson T."/>
            <person name="Andere A."/>
            <person name="Kelstrup H."/>
            <person name="Emery V."/>
            <person name="Picard C."/>
        </authorList>
    </citation>
    <scope>NUCLEOTIDE SEQUENCE</scope>
    <source>
        <strain evidence="2">Stoneville</strain>
        <tissue evidence="2">Whole head</tissue>
    </source>
</reference>
<feature type="compositionally biased region" description="Low complexity" evidence="1">
    <location>
        <begin position="412"/>
        <end position="450"/>
    </location>
</feature>
<sequence>MQYQPLLQKELVEEESSEDGYSSEGQAKRKAPQEEPQSSTSRELKTVTTETESSRAEFLPEDEKSGSSPMLVVIATGSSGEPMRLENTWTTCDSRPEKSHLMPTHHKNPTKPGMKRKPRSPSLRDNFCRINLLLSNRNCEDTDADKSSVDEPSNPACRQPNIIILDRYRYRSGSEVCRPYKRIYRTKTPKDRSGLWNYKLIQLHIIWKQTIPIVVLARPSDPGEESAALAGNELLPVKSRKKYDKAYQQFEDWCREKRVRDITEEVLLAKKTQRLDIMEIEKFLGEADNGTYLMMKVKVMLIIGISGACRREELTFLDVKNITDKGSYIIIQIPDTNVRREFTISPGNFEGCQTHEPHRRQRDPTPPLPPPPLPRVLDRSHSPDDSTPPISTPTGPPEAPPTGSPPEHTLQPADHPPGTTTTPTATAVACLPPAAPPTQTADPQGDRPCPGGTPPRRPRRRKVKRTRTGKRVRQYVRPEGTPPAWEPVRTMDHLLDLEWTVVIEMDVALAGVESPDPSPAAQPSVLQPTIPTGQPPSGTPQHGSPHEKPWGPTASSHNAADDTAPAQTPAPAQINAKDTPEEVCDGVEHEEWVEDNPYGREGTPAFPLSPSLLARSFPLPQRPGPTGKRVTDTVPEGFRRHQVPTPPFVHIVSKGPPVAAPACFATPFPRPDSRPPDTVRSATDPNGVKSRDVTTSDFTPLIERSDNEGIVVGVIR</sequence>
<accession>A0A8J6HHD2</accession>
<feature type="region of interest" description="Disordered" evidence="1">
    <location>
        <begin position="345"/>
        <end position="487"/>
    </location>
</feature>
<evidence type="ECO:0000313" key="3">
    <source>
        <dbReference type="Proteomes" id="UP000719412"/>
    </source>
</evidence>
<dbReference type="Proteomes" id="UP000719412">
    <property type="component" value="Unassembled WGS sequence"/>
</dbReference>
<gene>
    <name evidence="2" type="ORF">GEV33_008383</name>
</gene>
<feature type="compositionally biased region" description="Pro residues" evidence="1">
    <location>
        <begin position="364"/>
        <end position="374"/>
    </location>
</feature>
<feature type="compositionally biased region" description="Basic residues" evidence="1">
    <location>
        <begin position="103"/>
        <end position="119"/>
    </location>
</feature>
<feature type="region of interest" description="Disordered" evidence="1">
    <location>
        <begin position="93"/>
        <end position="122"/>
    </location>
</feature>
<proteinExistence type="predicted"/>
<reference evidence="2" key="2">
    <citation type="submission" date="2021-08" db="EMBL/GenBank/DDBJ databases">
        <authorList>
            <person name="Eriksson T."/>
        </authorList>
    </citation>
    <scope>NUCLEOTIDE SEQUENCE</scope>
    <source>
        <strain evidence="2">Stoneville</strain>
        <tissue evidence="2">Whole head</tissue>
    </source>
</reference>
<feature type="compositionally biased region" description="Basic residues" evidence="1">
    <location>
        <begin position="456"/>
        <end position="474"/>
    </location>
</feature>
<feature type="region of interest" description="Disordered" evidence="1">
    <location>
        <begin position="665"/>
        <end position="699"/>
    </location>
</feature>
<name>A0A8J6HHD2_TENMO</name>
<protein>
    <submittedName>
        <fullName evidence="2">Uncharacterized protein</fullName>
    </submittedName>
</protein>
<organism evidence="2 3">
    <name type="scientific">Tenebrio molitor</name>
    <name type="common">Yellow mealworm beetle</name>
    <dbReference type="NCBI Taxonomy" id="7067"/>
    <lineage>
        <taxon>Eukaryota</taxon>
        <taxon>Metazoa</taxon>
        <taxon>Ecdysozoa</taxon>
        <taxon>Arthropoda</taxon>
        <taxon>Hexapoda</taxon>
        <taxon>Insecta</taxon>
        <taxon>Pterygota</taxon>
        <taxon>Neoptera</taxon>
        <taxon>Endopterygota</taxon>
        <taxon>Coleoptera</taxon>
        <taxon>Polyphaga</taxon>
        <taxon>Cucujiformia</taxon>
        <taxon>Tenebrionidae</taxon>
        <taxon>Tenebrio</taxon>
    </lineage>
</organism>
<feature type="compositionally biased region" description="Pro residues" evidence="1">
    <location>
        <begin position="390"/>
        <end position="404"/>
    </location>
</feature>
<evidence type="ECO:0000313" key="2">
    <source>
        <dbReference type="EMBL" id="KAH0814408.1"/>
    </source>
</evidence>